<dbReference type="RefSeq" id="WP_135996329.1">
    <property type="nucleotide sequence ID" value="NZ_CP071057.1"/>
</dbReference>
<gene>
    <name evidence="2" type="ORF">E5163_11750</name>
</gene>
<keyword evidence="1" id="KW-0472">Membrane</keyword>
<dbReference type="EMBL" id="SRXW01000003">
    <property type="protein sequence ID" value="TGY88483.1"/>
    <property type="molecule type" value="Genomic_DNA"/>
</dbReference>
<dbReference type="Proteomes" id="UP000308054">
    <property type="component" value="Unassembled WGS sequence"/>
</dbReference>
<accession>A0A4S2GZG3</accession>
<feature type="transmembrane region" description="Helical" evidence="1">
    <location>
        <begin position="104"/>
        <end position="124"/>
    </location>
</feature>
<feature type="transmembrane region" description="Helical" evidence="1">
    <location>
        <begin position="130"/>
        <end position="147"/>
    </location>
</feature>
<keyword evidence="1" id="KW-0812">Transmembrane</keyword>
<evidence type="ECO:0000313" key="2">
    <source>
        <dbReference type="EMBL" id="TGY88483.1"/>
    </source>
</evidence>
<comment type="caution">
    <text evidence="2">The sequence shown here is derived from an EMBL/GenBank/DDBJ whole genome shotgun (WGS) entry which is preliminary data.</text>
</comment>
<feature type="transmembrane region" description="Helical" evidence="1">
    <location>
        <begin position="167"/>
        <end position="183"/>
    </location>
</feature>
<feature type="transmembrane region" description="Helical" evidence="1">
    <location>
        <begin position="73"/>
        <end position="92"/>
    </location>
</feature>
<evidence type="ECO:0008006" key="4">
    <source>
        <dbReference type="Google" id="ProtNLM"/>
    </source>
</evidence>
<sequence length="235" mass="24902">MSGEVLLAGLLAVLLGTVHVLSPYLAVLDRTPRSVWLSLAGGVSVAYVFVHLLPELALEGAALEGSALAHEEGLFTVALAGLLVFYGLERLARERAARHEGARAPFRLHLAAFALYNFLIGYLIEAEAAAGPAGLALYGLAMGLHFTVNDRALFAHHGQAWLDRGRWVLAASAPAGWALSLLVAIPEFWTALLFALLAGAIVLNVIKEELPAERASRFWAFALGAAGYGAILIVS</sequence>
<feature type="transmembrane region" description="Helical" evidence="1">
    <location>
        <begin position="6"/>
        <end position="28"/>
    </location>
</feature>
<proteinExistence type="predicted"/>
<organism evidence="2 3">
    <name type="scientific">Marinicauda algicola</name>
    <dbReference type="NCBI Taxonomy" id="2029849"/>
    <lineage>
        <taxon>Bacteria</taxon>
        <taxon>Pseudomonadati</taxon>
        <taxon>Pseudomonadota</taxon>
        <taxon>Alphaproteobacteria</taxon>
        <taxon>Maricaulales</taxon>
        <taxon>Maricaulaceae</taxon>
        <taxon>Marinicauda</taxon>
    </lineage>
</organism>
<feature type="transmembrane region" description="Helical" evidence="1">
    <location>
        <begin position="35"/>
        <end position="53"/>
    </location>
</feature>
<protein>
    <recommendedName>
        <fullName evidence="4">Zinc permease</fullName>
    </recommendedName>
</protein>
<feature type="transmembrane region" description="Helical" evidence="1">
    <location>
        <begin position="189"/>
        <end position="206"/>
    </location>
</feature>
<name>A0A4S2GZG3_9PROT</name>
<keyword evidence="3" id="KW-1185">Reference proteome</keyword>
<dbReference type="OrthoDB" id="21325at2"/>
<dbReference type="AlphaFoldDB" id="A0A4S2GZG3"/>
<feature type="transmembrane region" description="Helical" evidence="1">
    <location>
        <begin position="218"/>
        <end position="234"/>
    </location>
</feature>
<reference evidence="2 3" key="1">
    <citation type="journal article" date="2017" name="Int. J. Syst. Evol. Microbiol.">
        <title>Marinicauda algicola sp. nov., isolated from a marine red alga Rhodosorus marinus.</title>
        <authorList>
            <person name="Jeong S.E."/>
            <person name="Jeon S.H."/>
            <person name="Chun B.H."/>
            <person name="Kim D.W."/>
            <person name="Jeon C.O."/>
        </authorList>
    </citation>
    <scope>NUCLEOTIDE SEQUENCE [LARGE SCALE GENOMIC DNA]</scope>
    <source>
        <strain evidence="2 3">JCM 31718</strain>
    </source>
</reference>
<evidence type="ECO:0000313" key="3">
    <source>
        <dbReference type="Proteomes" id="UP000308054"/>
    </source>
</evidence>
<evidence type="ECO:0000256" key="1">
    <source>
        <dbReference type="SAM" id="Phobius"/>
    </source>
</evidence>
<keyword evidence="1" id="KW-1133">Transmembrane helix</keyword>